<dbReference type="PANTHER" id="PTHR38123">
    <property type="entry name" value="CELL WALL SERINE-THREONINE-RICH GALACTOMANNOPROTEIN MP1 (AFU_ORTHOLOGUE AFUA_4G03240)"/>
    <property type="match status" value="1"/>
</dbReference>
<protein>
    <submittedName>
        <fullName evidence="1">Antigenic cell wall</fullName>
    </submittedName>
</protein>
<accession>A0A9W7SI44</accession>
<dbReference type="PANTHER" id="PTHR38123:SF4">
    <property type="entry name" value="CELL WALL GALACTOMANNOPROTEIN, PUTATIVE (AFU_ORTHOLOGUE AFUA_4G00870)-RELATED"/>
    <property type="match status" value="1"/>
</dbReference>
<gene>
    <name evidence="1" type="ORF">Tdes44962_MAKER06140</name>
</gene>
<comment type="caution">
    <text evidence="1">The sequence shown here is derived from an EMBL/GenBank/DDBJ whole genome shotgun (WGS) entry which is preliminary data.</text>
</comment>
<name>A0A9W7SI44_9PEZI</name>
<organism evidence="1 2">
    <name type="scientific">Teratosphaeria destructans</name>
    <dbReference type="NCBI Taxonomy" id="418781"/>
    <lineage>
        <taxon>Eukaryota</taxon>
        <taxon>Fungi</taxon>
        <taxon>Dikarya</taxon>
        <taxon>Ascomycota</taxon>
        <taxon>Pezizomycotina</taxon>
        <taxon>Dothideomycetes</taxon>
        <taxon>Dothideomycetidae</taxon>
        <taxon>Mycosphaerellales</taxon>
        <taxon>Teratosphaeriaceae</taxon>
        <taxon>Teratosphaeria</taxon>
    </lineage>
</organism>
<dbReference type="Proteomes" id="UP001138500">
    <property type="component" value="Unassembled WGS sequence"/>
</dbReference>
<evidence type="ECO:0000313" key="2">
    <source>
        <dbReference type="Proteomes" id="UP001138500"/>
    </source>
</evidence>
<dbReference type="AlphaFoldDB" id="A0A9W7SI44"/>
<dbReference type="EMBL" id="RIBY02002556">
    <property type="protein sequence ID" value="KAH9809532.1"/>
    <property type="molecule type" value="Genomic_DNA"/>
</dbReference>
<sequence>MRVAEVACENVFKPELMLEFYEPWTYRKASTVRLTNMRAFTTLLAIGSFAVSALADGAAIVHCLNTITGATANLNNTVLEFYYAEIGLLELLPVVSAQETLLNDVKDGTKTAQASADLSNLESIAVYGATQALVAAVNQTLTTLELAKPKFDGLLLVSPIILQDLQTDKKASDQLSAAIISKVPTELQAFAQQAVAPLDAKFLEAITVYGQSSLL</sequence>
<reference evidence="1 2" key="2">
    <citation type="journal article" date="2021" name="Curr. Genet.">
        <title>Genetic response to nitrogen starvation in the aggressive Eucalyptus foliar pathogen Teratosphaeria destructans.</title>
        <authorList>
            <person name="Havenga M."/>
            <person name="Wingfield B.D."/>
            <person name="Wingfield M.J."/>
            <person name="Dreyer L.L."/>
            <person name="Roets F."/>
            <person name="Aylward J."/>
        </authorList>
    </citation>
    <scope>NUCLEOTIDE SEQUENCE [LARGE SCALE GENOMIC DNA]</scope>
    <source>
        <strain evidence="1">CMW44962</strain>
    </source>
</reference>
<reference evidence="1 2" key="1">
    <citation type="journal article" date="2018" name="IMA Fungus">
        <title>IMA Genome-F 10: Nine draft genome sequences of Claviceps purpurea s.lat., including C. arundinis, C. humidiphila, and C. cf. spartinae, pseudomolecules for the pitch canker pathogen Fusarium circinatum, draft genome of Davidsoniella eucalypti, Grosmannia galeiformis, Quambalaria eucalypti, and Teratosphaeria destructans.</title>
        <authorList>
            <person name="Wingfield B.D."/>
            <person name="Liu M."/>
            <person name="Nguyen H.D."/>
            <person name="Lane F.A."/>
            <person name="Morgan S.W."/>
            <person name="De Vos L."/>
            <person name="Wilken P.M."/>
            <person name="Duong T.A."/>
            <person name="Aylward J."/>
            <person name="Coetzee M.P."/>
            <person name="Dadej K."/>
            <person name="De Beer Z.W."/>
            <person name="Findlay W."/>
            <person name="Havenga M."/>
            <person name="Kolarik M."/>
            <person name="Menzies J.G."/>
            <person name="Naidoo K."/>
            <person name="Pochopski O."/>
            <person name="Shoukouhi P."/>
            <person name="Santana Q.C."/>
            <person name="Seifert K.A."/>
            <person name="Soal N."/>
            <person name="Steenkamp E.T."/>
            <person name="Tatham C.T."/>
            <person name="van der Nest M.A."/>
            <person name="Wingfield M.J."/>
        </authorList>
    </citation>
    <scope>NUCLEOTIDE SEQUENCE [LARGE SCALE GENOMIC DNA]</scope>
    <source>
        <strain evidence="1">CMW44962</strain>
    </source>
</reference>
<proteinExistence type="predicted"/>
<dbReference type="GO" id="GO:0005576">
    <property type="term" value="C:extracellular region"/>
    <property type="evidence" value="ECO:0007669"/>
    <property type="project" value="TreeGrafter"/>
</dbReference>
<dbReference type="OrthoDB" id="2422134at2759"/>
<dbReference type="InterPro" id="IPR021054">
    <property type="entry name" value="Cell_wall_mannoprotein_1"/>
</dbReference>
<keyword evidence="2" id="KW-1185">Reference proteome</keyword>
<evidence type="ECO:0000313" key="1">
    <source>
        <dbReference type="EMBL" id="KAH9809532.1"/>
    </source>
</evidence>
<dbReference type="Gene3D" id="1.20.1280.140">
    <property type="match status" value="1"/>
</dbReference>
<dbReference type="Pfam" id="PF12296">
    <property type="entry name" value="HsbA"/>
    <property type="match status" value="1"/>
</dbReference>